<keyword evidence="2" id="KW-1185">Reference proteome</keyword>
<dbReference type="Pfam" id="PF22558">
    <property type="entry name" value="REase-ARP"/>
    <property type="match status" value="1"/>
</dbReference>
<organism evidence="1 2">
    <name type="scientific">Mesorhizobium sangaii</name>
    <dbReference type="NCBI Taxonomy" id="505389"/>
    <lineage>
        <taxon>Bacteria</taxon>
        <taxon>Pseudomonadati</taxon>
        <taxon>Pseudomonadota</taxon>
        <taxon>Alphaproteobacteria</taxon>
        <taxon>Hyphomicrobiales</taxon>
        <taxon>Phyllobacteriaceae</taxon>
        <taxon>Mesorhizobium</taxon>
    </lineage>
</organism>
<dbReference type="AlphaFoldDB" id="A0A841P9M7"/>
<reference evidence="1 2" key="1">
    <citation type="submission" date="2020-08" db="EMBL/GenBank/DDBJ databases">
        <title>Genomic Encyclopedia of Type Strains, Phase IV (KMG-IV): sequencing the most valuable type-strain genomes for metagenomic binning, comparative biology and taxonomic classification.</title>
        <authorList>
            <person name="Goeker M."/>
        </authorList>
    </citation>
    <scope>NUCLEOTIDE SEQUENCE [LARGE SCALE GENOMIC DNA]</scope>
    <source>
        <strain evidence="1 2">DSM 100039</strain>
    </source>
</reference>
<evidence type="ECO:0000313" key="2">
    <source>
        <dbReference type="Proteomes" id="UP000556329"/>
    </source>
</evidence>
<dbReference type="EMBL" id="JACHEF010000004">
    <property type="protein sequence ID" value="MBB6411856.1"/>
    <property type="molecule type" value="Genomic_DNA"/>
</dbReference>
<dbReference type="RefSeq" id="WP_246461788.1">
    <property type="nucleotide sequence ID" value="NZ_JACHEF010000004.1"/>
</dbReference>
<dbReference type="Proteomes" id="UP000556329">
    <property type="component" value="Unassembled WGS sequence"/>
</dbReference>
<gene>
    <name evidence="1" type="ORF">HNQ71_004544</name>
</gene>
<evidence type="ECO:0000313" key="1">
    <source>
        <dbReference type="EMBL" id="MBB6411856.1"/>
    </source>
</evidence>
<proteinExistence type="predicted"/>
<sequence>MPDMMSDREISGIKANLFPASHGAISDWHSFPWHRDRNRGNRAQTDKPHSSQALAIDVFGTIKMSVDRDEILGAIARTCGLPDSGAWSVELEWSAPKELLGEVSATQVDAIAFGERSIIVIEAKFTEPGGRCSQTKPLAAGANRGIRQCNGSYVVQRNAVNDRVARCALTAKGIRYWESIPEIFGIDATEDLIPCPFVLDDFQWMRNAVVAHRLERTHGKPAIAVAAFADGMDFPTAKKVRTGGLGQPSRSGISTVVPLSYQSIISIARSVSRHPGLWEALAVWVTQKIETAEGMFNHP</sequence>
<name>A0A841P9M7_9HYPH</name>
<protein>
    <submittedName>
        <fullName evidence="1">Uncharacterized protein</fullName>
    </submittedName>
</protein>
<comment type="caution">
    <text evidence="1">The sequence shown here is derived from an EMBL/GenBank/DDBJ whole genome shotgun (WGS) entry which is preliminary data.</text>
</comment>
<dbReference type="InterPro" id="IPR054333">
    <property type="entry name" value="REase-ARP-assoc"/>
</dbReference>
<accession>A0A841P9M7</accession>